<dbReference type="PANTHER" id="PTHR28155:SF1">
    <property type="entry name" value="DNA-DIRECTED RNA POLYMERASE I SUBUNIT RPA34.5-DOMAIN-CONTAINING PROTEIN"/>
    <property type="match status" value="1"/>
</dbReference>
<dbReference type="Gene3D" id="6.20.250.70">
    <property type="match status" value="1"/>
</dbReference>
<feature type="region of interest" description="Disordered" evidence="1">
    <location>
        <begin position="1"/>
        <end position="23"/>
    </location>
</feature>
<reference evidence="2 3" key="1">
    <citation type="submission" date="2024-05" db="EMBL/GenBank/DDBJ databases">
        <title>Long read based assembly of the Candida bracarensis genome reveals expanded adhesin content.</title>
        <authorList>
            <person name="Marcet-Houben M."/>
            <person name="Ksiezopolska E."/>
            <person name="Gabaldon T."/>
        </authorList>
    </citation>
    <scope>NUCLEOTIDE SEQUENCE [LARGE SCALE GENOMIC DNA]</scope>
    <source>
        <strain evidence="2 3">CBM6</strain>
    </source>
</reference>
<keyword evidence="2" id="KW-0240">DNA-directed RNA polymerase</keyword>
<feature type="compositionally biased region" description="Basic and acidic residues" evidence="1">
    <location>
        <begin position="182"/>
        <end position="200"/>
    </location>
</feature>
<name>A0ABR4NQR3_9SACH</name>
<dbReference type="InterPro" id="IPR013240">
    <property type="entry name" value="DNA-dir_RNA_pol1_su_RPA34"/>
</dbReference>
<dbReference type="InterPro" id="IPR053263">
    <property type="entry name" value="Euk_RPA34_RNAP_subunit"/>
</dbReference>
<keyword evidence="2" id="KW-0804">Transcription</keyword>
<dbReference type="Proteomes" id="UP001623330">
    <property type="component" value="Unassembled WGS sequence"/>
</dbReference>
<sequence length="235" mass="27083">MSKASLSREYVSDSDSDDEVVKYQPPADYKKCKHLKKFPISELNKNKELWLLKLPKNVDLSNLKSLPLDAGSKISEIDLNNKHYKVIQNTSSKEGSDNTNLSLLIPKEDKESLKVAHNKENKTVYFDKVFTICETAPIPSIDVEKVRVPRENVPKVEGLITRHFATGYDAEDFGIEEVSVPKVDKKEDKEHSKKRSHDEAQETPSKHKKSKKEKKEKKDKKDKKEKKEKKHKKDK</sequence>
<keyword evidence="3" id="KW-1185">Reference proteome</keyword>
<feature type="region of interest" description="Disordered" evidence="1">
    <location>
        <begin position="181"/>
        <end position="235"/>
    </location>
</feature>
<accession>A0ABR4NQR3</accession>
<evidence type="ECO:0000256" key="1">
    <source>
        <dbReference type="SAM" id="MobiDB-lite"/>
    </source>
</evidence>
<dbReference type="PANTHER" id="PTHR28155">
    <property type="entry name" value="ACR243WP"/>
    <property type="match status" value="1"/>
</dbReference>
<gene>
    <name evidence="2" type="ORF">RNJ44_01028</name>
</gene>
<protein>
    <submittedName>
        <fullName evidence="2">DNA-directed RNA polymerase I subunit RPA34</fullName>
    </submittedName>
</protein>
<comment type="caution">
    <text evidence="2">The sequence shown here is derived from an EMBL/GenBank/DDBJ whole genome shotgun (WGS) entry which is preliminary data.</text>
</comment>
<proteinExistence type="predicted"/>
<dbReference type="Pfam" id="PF08208">
    <property type="entry name" value="RNA_polI_A34"/>
    <property type="match status" value="1"/>
</dbReference>
<evidence type="ECO:0000313" key="2">
    <source>
        <dbReference type="EMBL" id="KAL3230579.1"/>
    </source>
</evidence>
<organism evidence="2 3">
    <name type="scientific">Nakaseomyces bracarensis</name>
    <dbReference type="NCBI Taxonomy" id="273131"/>
    <lineage>
        <taxon>Eukaryota</taxon>
        <taxon>Fungi</taxon>
        <taxon>Dikarya</taxon>
        <taxon>Ascomycota</taxon>
        <taxon>Saccharomycotina</taxon>
        <taxon>Saccharomycetes</taxon>
        <taxon>Saccharomycetales</taxon>
        <taxon>Saccharomycetaceae</taxon>
        <taxon>Nakaseomyces</taxon>
    </lineage>
</organism>
<evidence type="ECO:0000313" key="3">
    <source>
        <dbReference type="Proteomes" id="UP001623330"/>
    </source>
</evidence>
<dbReference type="EMBL" id="JBEVYD010000009">
    <property type="protein sequence ID" value="KAL3230579.1"/>
    <property type="molecule type" value="Genomic_DNA"/>
</dbReference>
<feature type="compositionally biased region" description="Basic residues" evidence="1">
    <location>
        <begin position="206"/>
        <end position="235"/>
    </location>
</feature>
<dbReference type="GO" id="GO:0000428">
    <property type="term" value="C:DNA-directed RNA polymerase complex"/>
    <property type="evidence" value="ECO:0007669"/>
    <property type="project" value="UniProtKB-KW"/>
</dbReference>